<reference evidence="16 17" key="1">
    <citation type="submission" date="2019-08" db="EMBL/GenBank/DDBJ databases">
        <title>Archaea genome.</title>
        <authorList>
            <person name="Kajale S."/>
            <person name="Shouche Y."/>
            <person name="Deshpande N."/>
            <person name="Sharma A."/>
        </authorList>
    </citation>
    <scope>NUCLEOTIDE SEQUENCE [LARGE SCALE GENOMIC DNA]</scope>
    <source>
        <strain evidence="16 17">ESP3B_9</strain>
    </source>
</reference>
<dbReference type="NCBIfam" id="NF008653">
    <property type="entry name" value="PRK11650.1"/>
    <property type="match status" value="1"/>
</dbReference>
<dbReference type="PROSITE" id="PS00211">
    <property type="entry name" value="ABC_TRANSPORTER_1"/>
    <property type="match status" value="1"/>
</dbReference>
<dbReference type="Pfam" id="PF00005">
    <property type="entry name" value="ABC_tran"/>
    <property type="match status" value="1"/>
</dbReference>
<dbReference type="GO" id="GO:0005524">
    <property type="term" value="F:ATP binding"/>
    <property type="evidence" value="ECO:0007669"/>
    <property type="project" value="UniProtKB-KW"/>
</dbReference>
<comment type="subunit">
    <text evidence="12">The complex is composed of two ATP-binding proteins (XacJ and XacK), two transmembrane proteins (XacH and XacI) and a solute-binding protein (XacG).</text>
</comment>
<evidence type="ECO:0000256" key="11">
    <source>
        <dbReference type="ARBA" id="ARBA00061029"/>
    </source>
</evidence>
<dbReference type="InterPro" id="IPR047641">
    <property type="entry name" value="ABC_transpr_MalK/UgpC-like"/>
</dbReference>
<evidence type="ECO:0000256" key="7">
    <source>
        <dbReference type="ARBA" id="ARBA00023136"/>
    </source>
</evidence>
<comment type="subcellular location">
    <subcellularLocation>
        <location evidence="1">Cell membrane</location>
        <topology evidence="1">Peripheral membrane protein</topology>
    </subcellularLocation>
</comment>
<evidence type="ECO:0000256" key="2">
    <source>
        <dbReference type="ARBA" id="ARBA00022448"/>
    </source>
</evidence>
<evidence type="ECO:0000256" key="13">
    <source>
        <dbReference type="ARBA" id="ARBA00066315"/>
    </source>
</evidence>
<comment type="catalytic activity">
    <reaction evidence="9">
        <text>L-arabinose(out) + ATP + H2O = L-arabinose(in) + ADP + phosphate + H(+)</text>
        <dbReference type="Rhea" id="RHEA:30007"/>
        <dbReference type="ChEBI" id="CHEBI:15377"/>
        <dbReference type="ChEBI" id="CHEBI:15378"/>
        <dbReference type="ChEBI" id="CHEBI:17535"/>
        <dbReference type="ChEBI" id="CHEBI:30616"/>
        <dbReference type="ChEBI" id="CHEBI:43474"/>
        <dbReference type="ChEBI" id="CHEBI:456216"/>
        <dbReference type="EC" id="7.5.2.13"/>
    </reaction>
    <physiologicalReaction direction="left-to-right" evidence="9">
        <dbReference type="Rhea" id="RHEA:30008"/>
    </physiologicalReaction>
</comment>
<dbReference type="PROSITE" id="PS50893">
    <property type="entry name" value="ABC_TRANSPORTER_2"/>
    <property type="match status" value="1"/>
</dbReference>
<protein>
    <recommendedName>
        <fullName evidence="13">ABC-type D-xylose/L-arabinose transporter</fullName>
        <ecNumber evidence="13">7.5.2.13</ecNumber>
    </recommendedName>
</protein>
<dbReference type="Proteomes" id="UP000324104">
    <property type="component" value="Unassembled WGS sequence"/>
</dbReference>
<keyword evidence="7" id="KW-0472">Membrane</keyword>
<dbReference type="Pfam" id="PF17912">
    <property type="entry name" value="OB_MalK"/>
    <property type="match status" value="1"/>
</dbReference>
<keyword evidence="2" id="KW-0813">Transport</keyword>
<name>A0A5D5AJZ0_9EURY</name>
<evidence type="ECO:0000256" key="5">
    <source>
        <dbReference type="ARBA" id="ARBA00022840"/>
    </source>
</evidence>
<dbReference type="FunFam" id="3.40.50.300:FF:000042">
    <property type="entry name" value="Maltose/maltodextrin ABC transporter, ATP-binding protein"/>
    <property type="match status" value="1"/>
</dbReference>
<sequence length="383" mass="41896">MTSIELDSVNKIYDSEGGEICAVNDMDLEIQEGEFLVFVGPSGCGKTTTLRMIAGLEDVTTGTIEFGDEDVTDLRARDRDIAMVFQDYALYPHMSVRDNIGFGLRLSTDIPESEIASMVEETAEMLGIEDLLPKKPSDLSGGQQQRVALGRAIIREPSVFLLDEPLSNLDAKLRDSMRKEIMELQQQLGITSVYVTHDQTEAMAMSDRVAVLNDGELQQCGPPEDVYRNPTNQFVAGFLGSPSMNFLEATVSSDGDTVTFNGDADFVYHSEASSIAEALGDRNRCTVGIRPEDLVVGAESGFNVTVTVVEAMGDENVVYAQVGDAEIRARVDSQHRLSAGDDILLGFDDDNVYLFDAETGDSLRTKDLDSAEETEKRITSPER</sequence>
<dbReference type="Gene3D" id="2.40.50.100">
    <property type="match status" value="1"/>
</dbReference>
<comment type="function">
    <text evidence="10">Part of the ABC transporter complex XacGHIJK involved in the uptake of xylose and arabinose. Responsible for energy coupling to the transport system.</text>
</comment>
<feature type="domain" description="ABC transporter" evidence="15">
    <location>
        <begin position="4"/>
        <end position="239"/>
    </location>
</feature>
<comment type="caution">
    <text evidence="16">The sequence shown here is derived from an EMBL/GenBank/DDBJ whole genome shotgun (WGS) entry which is preliminary data.</text>
</comment>
<dbReference type="PANTHER" id="PTHR43875:SF15">
    <property type="entry name" value="TREHALOSE IMPORT ATP-BINDING PROTEIN SUGC"/>
    <property type="match status" value="1"/>
</dbReference>
<dbReference type="SMART" id="SM00382">
    <property type="entry name" value="AAA"/>
    <property type="match status" value="1"/>
</dbReference>
<evidence type="ECO:0000313" key="17">
    <source>
        <dbReference type="Proteomes" id="UP000324104"/>
    </source>
</evidence>
<evidence type="ECO:0000256" key="3">
    <source>
        <dbReference type="ARBA" id="ARBA00022475"/>
    </source>
</evidence>
<dbReference type="InterPro" id="IPR012340">
    <property type="entry name" value="NA-bd_OB-fold"/>
</dbReference>
<evidence type="ECO:0000256" key="9">
    <source>
        <dbReference type="ARBA" id="ARBA00051890"/>
    </source>
</evidence>
<evidence type="ECO:0000259" key="15">
    <source>
        <dbReference type="PROSITE" id="PS50893"/>
    </source>
</evidence>
<dbReference type="InterPro" id="IPR015855">
    <property type="entry name" value="ABC_transpr_MalK-like"/>
</dbReference>
<dbReference type="SUPFAM" id="SSF52540">
    <property type="entry name" value="P-loop containing nucleoside triphosphate hydrolases"/>
    <property type="match status" value="1"/>
</dbReference>
<dbReference type="InterPro" id="IPR003439">
    <property type="entry name" value="ABC_transporter-like_ATP-bd"/>
</dbReference>
<dbReference type="InterPro" id="IPR040582">
    <property type="entry name" value="OB_MalK-like"/>
</dbReference>
<evidence type="ECO:0000256" key="10">
    <source>
        <dbReference type="ARBA" id="ARBA00053454"/>
    </source>
</evidence>
<proteinExistence type="inferred from homology"/>
<dbReference type="RefSeq" id="WP_149081991.1">
    <property type="nucleotide sequence ID" value="NZ_VTAW01000017.1"/>
</dbReference>
<keyword evidence="6" id="KW-1278">Translocase</keyword>
<dbReference type="InterPro" id="IPR027417">
    <property type="entry name" value="P-loop_NTPase"/>
</dbReference>
<dbReference type="Gene3D" id="3.40.50.300">
    <property type="entry name" value="P-loop containing nucleotide triphosphate hydrolases"/>
    <property type="match status" value="1"/>
</dbReference>
<dbReference type="AlphaFoldDB" id="A0A5D5AJZ0"/>
<dbReference type="EC" id="7.5.2.13" evidence="13"/>
<evidence type="ECO:0000256" key="12">
    <source>
        <dbReference type="ARBA" id="ARBA00065962"/>
    </source>
</evidence>
<dbReference type="GO" id="GO:0140359">
    <property type="term" value="F:ABC-type transporter activity"/>
    <property type="evidence" value="ECO:0007669"/>
    <property type="project" value="InterPro"/>
</dbReference>
<keyword evidence="5 16" id="KW-0067">ATP-binding</keyword>
<comment type="similarity">
    <text evidence="11">Belongs to the ABC transporter superfamily. Carbohydrate uptake transporter-1 (CUT1) (TC 3.A.1.1) family.</text>
</comment>
<dbReference type="InterPro" id="IPR003593">
    <property type="entry name" value="AAA+_ATPase"/>
</dbReference>
<comment type="catalytic activity">
    <reaction evidence="8">
        <text>D-xylose(out) + ATP + H2O = D-xylose(in) + ADP + phosphate + H(+)</text>
        <dbReference type="Rhea" id="RHEA:29899"/>
        <dbReference type="ChEBI" id="CHEBI:15377"/>
        <dbReference type="ChEBI" id="CHEBI:15378"/>
        <dbReference type="ChEBI" id="CHEBI:30616"/>
        <dbReference type="ChEBI" id="CHEBI:43474"/>
        <dbReference type="ChEBI" id="CHEBI:53455"/>
        <dbReference type="ChEBI" id="CHEBI:456216"/>
        <dbReference type="EC" id="7.5.2.13"/>
    </reaction>
    <physiologicalReaction direction="left-to-right" evidence="8">
        <dbReference type="Rhea" id="RHEA:29900"/>
    </physiologicalReaction>
</comment>
<evidence type="ECO:0000313" key="16">
    <source>
        <dbReference type="EMBL" id="TYT61494.1"/>
    </source>
</evidence>
<dbReference type="GO" id="GO:0008643">
    <property type="term" value="P:carbohydrate transport"/>
    <property type="evidence" value="ECO:0007669"/>
    <property type="project" value="InterPro"/>
</dbReference>
<evidence type="ECO:0000256" key="1">
    <source>
        <dbReference type="ARBA" id="ARBA00004202"/>
    </source>
</evidence>
<dbReference type="PANTHER" id="PTHR43875">
    <property type="entry name" value="MALTODEXTRIN IMPORT ATP-BINDING PROTEIN MSMX"/>
    <property type="match status" value="1"/>
</dbReference>
<dbReference type="SUPFAM" id="SSF50331">
    <property type="entry name" value="MOP-like"/>
    <property type="match status" value="1"/>
</dbReference>
<organism evidence="16 17">
    <name type="scientific">Natrialba swarupiae</name>
    <dbReference type="NCBI Taxonomy" id="2448032"/>
    <lineage>
        <taxon>Archaea</taxon>
        <taxon>Methanobacteriati</taxon>
        <taxon>Methanobacteriota</taxon>
        <taxon>Stenosarchaea group</taxon>
        <taxon>Halobacteria</taxon>
        <taxon>Halobacteriales</taxon>
        <taxon>Natrialbaceae</taxon>
        <taxon>Natrialba</taxon>
    </lineage>
</organism>
<dbReference type="InterPro" id="IPR008995">
    <property type="entry name" value="Mo/tungstate-bd_C_term_dom"/>
</dbReference>
<dbReference type="EMBL" id="VTAW01000017">
    <property type="protein sequence ID" value="TYT61494.1"/>
    <property type="molecule type" value="Genomic_DNA"/>
</dbReference>
<evidence type="ECO:0000256" key="4">
    <source>
        <dbReference type="ARBA" id="ARBA00022741"/>
    </source>
</evidence>
<keyword evidence="3" id="KW-1003">Cell membrane</keyword>
<dbReference type="GO" id="GO:0055052">
    <property type="term" value="C:ATP-binding cassette (ABC) transporter complex, substrate-binding subunit-containing"/>
    <property type="evidence" value="ECO:0007669"/>
    <property type="project" value="TreeGrafter"/>
</dbReference>
<dbReference type="CDD" id="cd03301">
    <property type="entry name" value="ABC_MalK_N"/>
    <property type="match status" value="1"/>
</dbReference>
<gene>
    <name evidence="16" type="ORF">FYC77_13330</name>
</gene>
<keyword evidence="17" id="KW-1185">Reference proteome</keyword>
<accession>A0A5D5AJZ0</accession>
<dbReference type="GO" id="GO:0016887">
    <property type="term" value="F:ATP hydrolysis activity"/>
    <property type="evidence" value="ECO:0007669"/>
    <property type="project" value="InterPro"/>
</dbReference>
<evidence type="ECO:0000256" key="8">
    <source>
        <dbReference type="ARBA" id="ARBA00050355"/>
    </source>
</evidence>
<evidence type="ECO:0000256" key="14">
    <source>
        <dbReference type="SAM" id="MobiDB-lite"/>
    </source>
</evidence>
<keyword evidence="4" id="KW-0547">Nucleotide-binding</keyword>
<dbReference type="Gene3D" id="2.40.50.140">
    <property type="entry name" value="Nucleic acid-binding proteins"/>
    <property type="match status" value="1"/>
</dbReference>
<feature type="region of interest" description="Disordered" evidence="14">
    <location>
        <begin position="364"/>
        <end position="383"/>
    </location>
</feature>
<dbReference type="InterPro" id="IPR017871">
    <property type="entry name" value="ABC_transporter-like_CS"/>
</dbReference>
<evidence type="ECO:0000256" key="6">
    <source>
        <dbReference type="ARBA" id="ARBA00022967"/>
    </source>
</evidence>